<gene>
    <name evidence="1" type="ORF">COB67_08155</name>
</gene>
<dbReference type="Gene3D" id="1.25.10.10">
    <property type="entry name" value="Leucine-rich Repeat Variant"/>
    <property type="match status" value="1"/>
</dbReference>
<name>A0A2A4T2H4_9DELT</name>
<proteinExistence type="predicted"/>
<evidence type="ECO:0000313" key="2">
    <source>
        <dbReference type="Proteomes" id="UP000218113"/>
    </source>
</evidence>
<evidence type="ECO:0008006" key="3">
    <source>
        <dbReference type="Google" id="ProtNLM"/>
    </source>
</evidence>
<sequence length="264" mass="29513">MDTLATKRRERGEVTPADIDPFLSISTEELLYQLSSPKPSIRTCAATVLSSRKGTEIADCLCQQLKNEQKLYCKIAISNSLVNIGSLSVQPLLALLGKIGRNQETGIPQKGFNKISYPLPRDIAARILCRMGGGILPEVFAFLENERQPIELEQAIDVIGHIVYTSKLTIDSNILIQIADKYSEALMVQFKIIRCFSGFADDQTKHFLYKQLKSHDLGLQFEAARSVVLSGLDLPVDHCKWPEEVNAFIKQLTKKSSGRKKPHR</sequence>
<dbReference type="SUPFAM" id="SSF48371">
    <property type="entry name" value="ARM repeat"/>
    <property type="match status" value="1"/>
</dbReference>
<dbReference type="EMBL" id="NVSR01000054">
    <property type="protein sequence ID" value="PCI27604.1"/>
    <property type="molecule type" value="Genomic_DNA"/>
</dbReference>
<organism evidence="1 2">
    <name type="scientific">SAR324 cluster bacterium</name>
    <dbReference type="NCBI Taxonomy" id="2024889"/>
    <lineage>
        <taxon>Bacteria</taxon>
        <taxon>Deltaproteobacteria</taxon>
        <taxon>SAR324 cluster</taxon>
    </lineage>
</organism>
<accession>A0A2A4T2H4</accession>
<protein>
    <recommendedName>
        <fullName evidence="3">HEAT repeat domain-containing protein</fullName>
    </recommendedName>
</protein>
<dbReference type="Proteomes" id="UP000218113">
    <property type="component" value="Unassembled WGS sequence"/>
</dbReference>
<evidence type="ECO:0000313" key="1">
    <source>
        <dbReference type="EMBL" id="PCI27604.1"/>
    </source>
</evidence>
<dbReference type="InterPro" id="IPR011989">
    <property type="entry name" value="ARM-like"/>
</dbReference>
<comment type="caution">
    <text evidence="1">The sequence shown here is derived from an EMBL/GenBank/DDBJ whole genome shotgun (WGS) entry which is preliminary data.</text>
</comment>
<dbReference type="AlphaFoldDB" id="A0A2A4T2H4"/>
<dbReference type="InterPro" id="IPR016024">
    <property type="entry name" value="ARM-type_fold"/>
</dbReference>
<reference evidence="2" key="1">
    <citation type="submission" date="2017-08" db="EMBL/GenBank/DDBJ databases">
        <title>A dynamic microbial community with high functional redundancy inhabits the cold, oxic subseafloor aquifer.</title>
        <authorList>
            <person name="Tully B.J."/>
            <person name="Wheat C.G."/>
            <person name="Glazer B.T."/>
            <person name="Huber J.A."/>
        </authorList>
    </citation>
    <scope>NUCLEOTIDE SEQUENCE [LARGE SCALE GENOMIC DNA]</scope>
</reference>